<evidence type="ECO:0000313" key="5">
    <source>
        <dbReference type="Proteomes" id="UP000619512"/>
    </source>
</evidence>
<dbReference type="InterPro" id="IPR049802">
    <property type="entry name" value="RhsC-like_FIX"/>
</dbReference>
<dbReference type="OrthoDB" id="7324255at2"/>
<name>A0A4P7BFZ3_9BURK</name>
<sequence length="553" mass="61217">MGDFSADQGKAAMIVGGAISLIPVVDQVMDVRDVSGMVFRISKVGPAKATKDDWMDAALAAFGCIPEVGSLFKTIVKPLRKLRKEAGPLAGGNVMIEAMLAKSKGAAIKFMKTFDWAQNTQLAIVSAIAALDSCVAMLDELSREHWWLSPELQYTARDMKPQVEALRGPLKSGITQGSAALQEMIRELLGEDALMVAQNVAYAATVIGNPAAKHNHAKGEGKANSVPARAKTHGDTPSPGRGMEHKPQEKSNRQVAKEGSGKAQNATRKIEDSLSEISFVWKGLIGEHLADYYHMCHYLKADSSWPHGDYRAKWKHEFPRIIHEKKDLRRPKELIPEDIGRVTTSGIDTIWQISAEEFHFVEAKLSYSGGAVYGLGHKRMKAAKGSRIPPAPDTLTSRQLALWCLLSEPRSGTQMSKDWVRDHISNSDARNLENLQNRWVYLFLIAPTVTDPFGNKYKAGEKRLTLTPAHGIDDHLRACAVLLAENKYENVREHDDHRPMHGVSEIFQAHEIDAIARRRRSISRKQSSDLHSEETASANQRKSNKMTKKKGSL</sequence>
<evidence type="ECO:0000313" key="3">
    <source>
        <dbReference type="EMBL" id="QBQ37696.1"/>
    </source>
</evidence>
<evidence type="ECO:0000313" key="4">
    <source>
        <dbReference type="Proteomes" id="UP000294359"/>
    </source>
</evidence>
<reference evidence="3 4" key="2">
    <citation type="submission" date="2019-03" db="EMBL/GenBank/DDBJ databases">
        <title>Draft Genome Sequences of Six Type Strains of the Genus Massilia.</title>
        <authorList>
            <person name="Miess H."/>
            <person name="Frediansyhah A."/>
            <person name="Gross H."/>
        </authorList>
    </citation>
    <scope>NUCLEOTIDE SEQUENCE [LARGE SCALE GENOMIC DNA]</scope>
    <source>
        <strain evidence="3 4">DSM 17505</strain>
    </source>
</reference>
<reference evidence="2" key="1">
    <citation type="journal article" date="2014" name="Int. J. Syst. Evol. Microbiol.">
        <title>Complete genome sequence of Corynebacterium casei LMG S-19264T (=DSM 44701T), isolated from a smear-ripened cheese.</title>
        <authorList>
            <consortium name="US DOE Joint Genome Institute (JGI-PGF)"/>
            <person name="Walter F."/>
            <person name="Albersmeier A."/>
            <person name="Kalinowski J."/>
            <person name="Ruckert C."/>
        </authorList>
    </citation>
    <scope>NUCLEOTIDE SEQUENCE</scope>
    <source>
        <strain evidence="2">KCTC 12344</strain>
    </source>
</reference>
<feature type="region of interest" description="Disordered" evidence="1">
    <location>
        <begin position="520"/>
        <end position="553"/>
    </location>
</feature>
<gene>
    <name evidence="3" type="ORF">E1742_17085</name>
    <name evidence="2" type="ORF">GCM10007388_27160</name>
</gene>
<feature type="compositionally biased region" description="Basic and acidic residues" evidence="1">
    <location>
        <begin position="242"/>
        <end position="260"/>
    </location>
</feature>
<accession>A0A4P7BFZ3</accession>
<dbReference type="Proteomes" id="UP000619512">
    <property type="component" value="Unassembled WGS sequence"/>
</dbReference>
<dbReference type="EMBL" id="CP038026">
    <property type="protein sequence ID" value="QBQ37696.1"/>
    <property type="molecule type" value="Genomic_DNA"/>
</dbReference>
<feature type="region of interest" description="Disordered" evidence="1">
    <location>
        <begin position="212"/>
        <end position="267"/>
    </location>
</feature>
<dbReference type="RefSeq" id="WP_134386178.1">
    <property type="nucleotide sequence ID" value="NZ_BMWW01000004.1"/>
</dbReference>
<reference evidence="2" key="3">
    <citation type="submission" date="2022-12" db="EMBL/GenBank/DDBJ databases">
        <authorList>
            <person name="Sun Q."/>
            <person name="Kim S."/>
        </authorList>
    </citation>
    <scope>NUCLEOTIDE SEQUENCE</scope>
    <source>
        <strain evidence="2">KCTC 12344</strain>
    </source>
</reference>
<protein>
    <submittedName>
        <fullName evidence="2">Uncharacterized protein</fullName>
    </submittedName>
</protein>
<proteinExistence type="predicted"/>
<dbReference type="EMBL" id="BMWW01000004">
    <property type="protein sequence ID" value="GGY92384.1"/>
    <property type="molecule type" value="Genomic_DNA"/>
</dbReference>
<organism evidence="2 5">
    <name type="scientific">Pseudoduganella plicata</name>
    <dbReference type="NCBI Taxonomy" id="321984"/>
    <lineage>
        <taxon>Bacteria</taxon>
        <taxon>Pseudomonadati</taxon>
        <taxon>Pseudomonadota</taxon>
        <taxon>Betaproteobacteria</taxon>
        <taxon>Burkholderiales</taxon>
        <taxon>Oxalobacteraceae</taxon>
        <taxon>Telluria group</taxon>
        <taxon>Pseudoduganella</taxon>
    </lineage>
</organism>
<evidence type="ECO:0000256" key="1">
    <source>
        <dbReference type="SAM" id="MobiDB-lite"/>
    </source>
</evidence>
<feature type="compositionally biased region" description="Basic residues" evidence="1">
    <location>
        <begin position="542"/>
        <end position="553"/>
    </location>
</feature>
<keyword evidence="4" id="KW-1185">Reference proteome</keyword>
<evidence type="ECO:0000313" key="2">
    <source>
        <dbReference type="EMBL" id="GGY92384.1"/>
    </source>
</evidence>
<dbReference type="CDD" id="cd20746">
    <property type="entry name" value="FIX_Ntox15_NUC_DUF4112_RhsA-like"/>
    <property type="match status" value="1"/>
</dbReference>
<dbReference type="Proteomes" id="UP000294359">
    <property type="component" value="Chromosome"/>
</dbReference>
<dbReference type="AlphaFoldDB" id="A0A4P7BFZ3"/>